<comment type="caution">
    <text evidence="1">The sequence shown here is derived from an EMBL/GenBank/DDBJ whole genome shotgun (WGS) entry which is preliminary data.</text>
</comment>
<dbReference type="Pfam" id="PF20168">
    <property type="entry name" value="PDS5"/>
    <property type="match status" value="1"/>
</dbReference>
<sequence>MVPHSIFVQMRDLLDELSKIKPSIPSDLGVVLDHLTRKEFLTNENPSILTLLAMIFSQLHRYIHLVEYSSHGELAKFEGPSSAHILFVDHSHHWATQNKRQANLSRFAADRNVEVHIVSWAVLTMSTLTLPPHKFGISSGEEERKIGIWFTCNFLQSHPSMRGECLDYLKRRTNDDEVEVVLMVIDGLHRAVCFDPTVFSDDTQPLNLIAELALHHEEFNVRQRAIKTLAHVHHKYKHEENIASSKKILVWIRNTILKHCISRPANRDRSVVDNMWTMYLVNPRLSPEKRMDTLLQIWVSLDEDAQAGYHKLASHHIE</sequence>
<proteinExistence type="predicted"/>
<dbReference type="SUPFAM" id="SSF48371">
    <property type="entry name" value="ARM repeat"/>
    <property type="match status" value="1"/>
</dbReference>
<name>A0ABN7NDY6_TIMPD</name>
<protein>
    <submittedName>
        <fullName evidence="1">Uncharacterized protein</fullName>
    </submittedName>
</protein>
<dbReference type="Proteomes" id="UP001153148">
    <property type="component" value="Unassembled WGS sequence"/>
</dbReference>
<evidence type="ECO:0000313" key="2">
    <source>
        <dbReference type="Proteomes" id="UP001153148"/>
    </source>
</evidence>
<evidence type="ECO:0000313" key="1">
    <source>
        <dbReference type="EMBL" id="CAG2054093.1"/>
    </source>
</evidence>
<dbReference type="InterPro" id="IPR016024">
    <property type="entry name" value="ARM-type_fold"/>
</dbReference>
<gene>
    <name evidence="1" type="ORF">TPAB3V08_LOCUS1132</name>
</gene>
<keyword evidence="2" id="KW-1185">Reference proteome</keyword>
<reference evidence="1" key="1">
    <citation type="submission" date="2021-03" db="EMBL/GenBank/DDBJ databases">
        <authorList>
            <person name="Tran Van P."/>
        </authorList>
    </citation>
    <scope>NUCLEOTIDE SEQUENCE</scope>
</reference>
<dbReference type="EMBL" id="CAJPIN010000967">
    <property type="protein sequence ID" value="CAG2054093.1"/>
    <property type="molecule type" value="Genomic_DNA"/>
</dbReference>
<organism evidence="1 2">
    <name type="scientific">Timema podura</name>
    <name type="common">Walking stick</name>
    <dbReference type="NCBI Taxonomy" id="61482"/>
    <lineage>
        <taxon>Eukaryota</taxon>
        <taxon>Metazoa</taxon>
        <taxon>Ecdysozoa</taxon>
        <taxon>Arthropoda</taxon>
        <taxon>Hexapoda</taxon>
        <taxon>Insecta</taxon>
        <taxon>Pterygota</taxon>
        <taxon>Neoptera</taxon>
        <taxon>Polyneoptera</taxon>
        <taxon>Phasmatodea</taxon>
        <taxon>Timematodea</taxon>
        <taxon>Timematoidea</taxon>
        <taxon>Timematidae</taxon>
        <taxon>Timema</taxon>
    </lineage>
</organism>
<accession>A0ABN7NDY6</accession>